<dbReference type="OrthoDB" id="432239at2759"/>
<proteinExistence type="predicted"/>
<dbReference type="SUPFAM" id="SSF54236">
    <property type="entry name" value="Ubiquitin-like"/>
    <property type="match status" value="1"/>
</dbReference>
<dbReference type="PROSITE" id="PS50053">
    <property type="entry name" value="UBIQUITIN_2"/>
    <property type="match status" value="1"/>
</dbReference>
<dbReference type="Gene3D" id="3.10.20.90">
    <property type="entry name" value="Phosphatidylinositol 3-kinase Catalytic Subunit, Chain A, domain 1"/>
    <property type="match status" value="1"/>
</dbReference>
<dbReference type="InterPro" id="IPR029071">
    <property type="entry name" value="Ubiquitin-like_domsf"/>
</dbReference>
<dbReference type="Proteomes" id="UP000601435">
    <property type="component" value="Unassembled WGS sequence"/>
</dbReference>
<protein>
    <recommendedName>
        <fullName evidence="2">Ubiquitin-like domain-containing protein</fullName>
    </recommendedName>
</protein>
<evidence type="ECO:0000313" key="3">
    <source>
        <dbReference type="EMBL" id="CAE7272957.1"/>
    </source>
</evidence>
<dbReference type="AlphaFoldDB" id="A0A812MSA3"/>
<dbReference type="Pfam" id="PF00240">
    <property type="entry name" value="ubiquitin"/>
    <property type="match status" value="1"/>
</dbReference>
<feature type="region of interest" description="Disordered" evidence="1">
    <location>
        <begin position="1"/>
        <end position="50"/>
    </location>
</feature>
<gene>
    <name evidence="3" type="ORF">SNEC2469_LOCUS6575</name>
</gene>
<dbReference type="CDD" id="cd17039">
    <property type="entry name" value="Ubl_ubiquitin_like"/>
    <property type="match status" value="1"/>
</dbReference>
<evidence type="ECO:0000259" key="2">
    <source>
        <dbReference type="PROSITE" id="PS50053"/>
    </source>
</evidence>
<keyword evidence="4" id="KW-1185">Reference proteome</keyword>
<organism evidence="3 4">
    <name type="scientific">Symbiodinium necroappetens</name>
    <dbReference type="NCBI Taxonomy" id="1628268"/>
    <lineage>
        <taxon>Eukaryota</taxon>
        <taxon>Sar</taxon>
        <taxon>Alveolata</taxon>
        <taxon>Dinophyceae</taxon>
        <taxon>Suessiales</taxon>
        <taxon>Symbiodiniaceae</taxon>
        <taxon>Symbiodinium</taxon>
    </lineage>
</organism>
<name>A0A812MSA3_9DINO</name>
<evidence type="ECO:0000313" key="4">
    <source>
        <dbReference type="Proteomes" id="UP000601435"/>
    </source>
</evidence>
<accession>A0A812MSA3</accession>
<dbReference type="InterPro" id="IPR016024">
    <property type="entry name" value="ARM-type_fold"/>
</dbReference>
<comment type="caution">
    <text evidence="3">The sequence shown here is derived from an EMBL/GenBank/DDBJ whole genome shotgun (WGS) entry which is preliminary data.</text>
</comment>
<evidence type="ECO:0000256" key="1">
    <source>
        <dbReference type="SAM" id="MobiDB-lite"/>
    </source>
</evidence>
<feature type="domain" description="Ubiquitin-like" evidence="2">
    <location>
        <begin position="126"/>
        <end position="172"/>
    </location>
</feature>
<dbReference type="SUPFAM" id="SSF48371">
    <property type="entry name" value="ARM repeat"/>
    <property type="match status" value="1"/>
</dbReference>
<dbReference type="EMBL" id="CAJNJA010011464">
    <property type="protein sequence ID" value="CAE7272957.1"/>
    <property type="molecule type" value="Genomic_DNA"/>
</dbReference>
<sequence length="546" mass="60327">MALKGSQWMKKGAGKGKRPPPAAKSSARRPANKSWPKVQTYTAPEEPKATHMDVDTFQEPFHKKRLVFEARSWAERLAHAPRNTNLPASEMLRGLGPEDELQDWLASLRGSSQVPGWVQRPIVEDVEVRVLRLSGQTLSFSVASAETTRDLKQRIELETGMPLDWQVLLLEGDDCATIELMDDLPVGSYCDGTELQLILQAFHCREICLAAVDGAGKYGAMLQLLEFGGDLACCYIGALSFQDTSLRDLALQLLLKGLPAAEATRLLARALTSGDEELQRKAAMAIARWFYSDRANLSLSLQEVAQNEASLIQSLIEHLERRSKLPSKGRPWEGGPAIFVNDALTAARVTLGGYLTTARRLKPGWMYRQLIPMSGLESLESTKLPQVAAERGVSLEMLKSCLEFNWVNKSGNFLCAAVPEPMFLTVSITNVSHFLRTNPDSGIAEKEDADLWAAVAELPRLPAEHTRLALECATLAAGPGHRRTLEAACWQAGHADAAVREQAMEAIQQLAQASDLRGVHALMDTWWGTDAHVQRIRRDIDRFFSK</sequence>
<dbReference type="InterPro" id="IPR000626">
    <property type="entry name" value="Ubiquitin-like_dom"/>
</dbReference>
<reference evidence="3" key="1">
    <citation type="submission" date="2021-02" db="EMBL/GenBank/DDBJ databases">
        <authorList>
            <person name="Dougan E. K."/>
            <person name="Rhodes N."/>
            <person name="Thang M."/>
            <person name="Chan C."/>
        </authorList>
    </citation>
    <scope>NUCLEOTIDE SEQUENCE</scope>
</reference>